<dbReference type="STRING" id="1093900.A0A507AX15"/>
<dbReference type="Gene3D" id="1.20.1270.60">
    <property type="entry name" value="Arfaptin homology (AH) domain/BAR domain"/>
    <property type="match status" value="1"/>
</dbReference>
<dbReference type="OrthoDB" id="5594612at2759"/>
<feature type="compositionally biased region" description="Acidic residues" evidence="2">
    <location>
        <begin position="448"/>
        <end position="464"/>
    </location>
</feature>
<keyword evidence="4" id="KW-1185">Reference proteome</keyword>
<dbReference type="AlphaFoldDB" id="A0A507AX15"/>
<dbReference type="FunCoup" id="A0A507AX15">
    <property type="interactions" value="30"/>
</dbReference>
<dbReference type="GeneID" id="41972903"/>
<feature type="compositionally biased region" description="Pro residues" evidence="2">
    <location>
        <begin position="1"/>
        <end position="23"/>
    </location>
</feature>
<protein>
    <submittedName>
        <fullName evidence="3">Uncharacterized protein</fullName>
    </submittedName>
</protein>
<proteinExistence type="predicted"/>
<dbReference type="EMBL" id="SKBQ01000028">
    <property type="protein sequence ID" value="TPX14492.1"/>
    <property type="molecule type" value="Genomic_DNA"/>
</dbReference>
<dbReference type="RefSeq" id="XP_030996203.1">
    <property type="nucleotide sequence ID" value="XM_031139979.1"/>
</dbReference>
<feature type="region of interest" description="Disordered" evidence="2">
    <location>
        <begin position="1"/>
        <end position="29"/>
    </location>
</feature>
<dbReference type="InterPro" id="IPR037470">
    <property type="entry name" value="IVY1"/>
</dbReference>
<accession>A0A507AX15</accession>
<keyword evidence="1" id="KW-0175">Coiled coil</keyword>
<dbReference type="GO" id="GO:0042144">
    <property type="term" value="P:vacuole fusion, non-autophagic"/>
    <property type="evidence" value="ECO:0007669"/>
    <property type="project" value="InterPro"/>
</dbReference>
<evidence type="ECO:0000313" key="3">
    <source>
        <dbReference type="EMBL" id="TPX14492.1"/>
    </source>
</evidence>
<evidence type="ECO:0000256" key="1">
    <source>
        <dbReference type="SAM" id="Coils"/>
    </source>
</evidence>
<name>A0A507AX15_9PEZI</name>
<dbReference type="SUPFAM" id="SSF103657">
    <property type="entry name" value="BAR/IMD domain-like"/>
    <property type="match status" value="1"/>
</dbReference>
<comment type="caution">
    <text evidence="3">The sequence shown here is derived from an EMBL/GenBank/DDBJ whole genome shotgun (WGS) entry which is preliminary data.</text>
</comment>
<organism evidence="3 4">
    <name type="scientific">Thyridium curvatum</name>
    <dbReference type="NCBI Taxonomy" id="1093900"/>
    <lineage>
        <taxon>Eukaryota</taxon>
        <taxon>Fungi</taxon>
        <taxon>Dikarya</taxon>
        <taxon>Ascomycota</taxon>
        <taxon>Pezizomycotina</taxon>
        <taxon>Sordariomycetes</taxon>
        <taxon>Sordariomycetidae</taxon>
        <taxon>Thyridiales</taxon>
        <taxon>Thyridiaceae</taxon>
        <taxon>Thyridium</taxon>
    </lineage>
</organism>
<dbReference type="Proteomes" id="UP000319257">
    <property type="component" value="Unassembled WGS sequence"/>
</dbReference>
<feature type="region of interest" description="Disordered" evidence="2">
    <location>
        <begin position="366"/>
        <end position="486"/>
    </location>
</feature>
<dbReference type="InParanoid" id="A0A507AX15"/>
<dbReference type="PANTHER" id="PTHR38407:SF1">
    <property type="entry name" value="PROTEIN IVY1"/>
    <property type="match status" value="1"/>
</dbReference>
<feature type="coiled-coil region" evidence="1">
    <location>
        <begin position="185"/>
        <end position="219"/>
    </location>
</feature>
<dbReference type="InterPro" id="IPR027267">
    <property type="entry name" value="AH/BAR_dom_sf"/>
</dbReference>
<evidence type="ECO:0000256" key="2">
    <source>
        <dbReference type="SAM" id="MobiDB-lite"/>
    </source>
</evidence>
<gene>
    <name evidence="3" type="ORF">E0L32_005456</name>
</gene>
<dbReference type="GO" id="GO:0000329">
    <property type="term" value="C:fungal-type vacuole membrane"/>
    <property type="evidence" value="ECO:0007669"/>
    <property type="project" value="InterPro"/>
</dbReference>
<sequence>MAPPRRPATPPTPSPSQLPPVPSSPTYSYASTANPISQFNLPLPPPPRPAHAVLSRADLDLSHAAYADLLASAKAYRVALAALGTAASSFGSALETCARLKEARAEAIGPLPTTGLGSHDGGGPTAAAATMSSSFVAGAGTSCTADPLLAISGVHHLVANHQQILSETVYRSFEVPLLHELDKWRREVDDENEGYESRAREQSREIRRLEKEGLKLHRQQKRRDVARFREHLVELTAKLDGLTSLHADHARALLRECQETSARIADASCSLVRAEVDIFESLARKGWSGGGLDDVLEKGHDLFAAAAEEEQFGAGGGDPGSKIFSILPPKSILADSASDSAALHSTHGRSDSLTVDGTDRYQSLEGALSPVKGSGGGGGGETDSVFSEPIRGRGIIRPFSPQPVAVDPDEVMGPRLEPPSQSSAFEDPDNTPRPTASKIARDIASNDGYEDDDDPWRRDDDDEHDVSRTSSVASSQRARRDSVTLN</sequence>
<reference evidence="3 4" key="1">
    <citation type="submission" date="2019-06" db="EMBL/GenBank/DDBJ databases">
        <title>Draft genome sequence of the filamentous fungus Phialemoniopsis curvata isolated from diesel fuel.</title>
        <authorList>
            <person name="Varaljay V.A."/>
            <person name="Lyon W.J."/>
            <person name="Crouch A.L."/>
            <person name="Drake C.E."/>
            <person name="Hollomon J.M."/>
            <person name="Nadeau L.J."/>
            <person name="Nunn H.S."/>
            <person name="Stevenson B.S."/>
            <person name="Bojanowski C.L."/>
            <person name="Crookes-Goodson W.J."/>
        </authorList>
    </citation>
    <scope>NUCLEOTIDE SEQUENCE [LARGE SCALE GENOMIC DNA]</scope>
    <source>
        <strain evidence="3 4">D216</strain>
    </source>
</reference>
<dbReference type="PANTHER" id="PTHR38407">
    <property type="entry name" value="PROTEIN IVY1"/>
    <property type="match status" value="1"/>
</dbReference>
<dbReference type="GO" id="GO:0005543">
    <property type="term" value="F:phospholipid binding"/>
    <property type="evidence" value="ECO:0007669"/>
    <property type="project" value="InterPro"/>
</dbReference>
<evidence type="ECO:0000313" key="4">
    <source>
        <dbReference type="Proteomes" id="UP000319257"/>
    </source>
</evidence>